<gene>
    <name evidence="1" type="ORF">G2W53_033891</name>
</gene>
<accession>A0A834W7E1</accession>
<comment type="caution">
    <text evidence="1">The sequence shown here is derived from an EMBL/GenBank/DDBJ whole genome shotgun (WGS) entry which is preliminary data.</text>
</comment>
<reference evidence="1" key="1">
    <citation type="submission" date="2020-09" db="EMBL/GenBank/DDBJ databases">
        <title>Genome-Enabled Discovery of Anthraquinone Biosynthesis in Senna tora.</title>
        <authorList>
            <person name="Kang S.-H."/>
            <person name="Pandey R.P."/>
            <person name="Lee C.-M."/>
            <person name="Sim J.-S."/>
            <person name="Jeong J.-T."/>
            <person name="Choi B.-S."/>
            <person name="Jung M."/>
            <person name="Ginzburg D."/>
            <person name="Zhao K."/>
            <person name="Won S.Y."/>
            <person name="Oh T.-J."/>
            <person name="Yu Y."/>
            <person name="Kim N.-H."/>
            <person name="Lee O.R."/>
            <person name="Lee T.-H."/>
            <person name="Bashyal P."/>
            <person name="Kim T.-S."/>
            <person name="Lee W.-H."/>
            <person name="Kawkins C."/>
            <person name="Kim C.-K."/>
            <person name="Kim J.S."/>
            <person name="Ahn B.O."/>
            <person name="Rhee S.Y."/>
            <person name="Sohng J.K."/>
        </authorList>
    </citation>
    <scope>NUCLEOTIDE SEQUENCE</scope>
    <source>
        <tissue evidence="1">Leaf</tissue>
    </source>
</reference>
<evidence type="ECO:0000313" key="2">
    <source>
        <dbReference type="Proteomes" id="UP000634136"/>
    </source>
</evidence>
<protein>
    <submittedName>
        <fullName evidence="1">Putative B3 domain-containing protein</fullName>
    </submittedName>
</protein>
<organism evidence="1 2">
    <name type="scientific">Senna tora</name>
    <dbReference type="NCBI Taxonomy" id="362788"/>
    <lineage>
        <taxon>Eukaryota</taxon>
        <taxon>Viridiplantae</taxon>
        <taxon>Streptophyta</taxon>
        <taxon>Embryophyta</taxon>
        <taxon>Tracheophyta</taxon>
        <taxon>Spermatophyta</taxon>
        <taxon>Magnoliopsida</taxon>
        <taxon>eudicotyledons</taxon>
        <taxon>Gunneridae</taxon>
        <taxon>Pentapetalae</taxon>
        <taxon>rosids</taxon>
        <taxon>fabids</taxon>
        <taxon>Fabales</taxon>
        <taxon>Fabaceae</taxon>
        <taxon>Caesalpinioideae</taxon>
        <taxon>Cassia clade</taxon>
        <taxon>Senna</taxon>
    </lineage>
</organism>
<dbReference type="Proteomes" id="UP000634136">
    <property type="component" value="Unassembled WGS sequence"/>
</dbReference>
<proteinExistence type="predicted"/>
<name>A0A834W7E1_9FABA</name>
<dbReference type="EMBL" id="JAAIUW010000010">
    <property type="protein sequence ID" value="KAF7812915.1"/>
    <property type="molecule type" value="Genomic_DNA"/>
</dbReference>
<evidence type="ECO:0000313" key="1">
    <source>
        <dbReference type="EMBL" id="KAF7812915.1"/>
    </source>
</evidence>
<keyword evidence="2" id="KW-1185">Reference proteome</keyword>
<sequence>MTHLRQTINDTINLLKHMHELDVPITITHLLDEHHQRSIRMSGRNSVNDNINSIMSIRFNIHFSKPMDSKQLEAFENATELCLKMLSDLPYQNRIIILFFLELFRLLDKFDGRINFDLCQVQVKDVLIQSGLHKALKGKIFSKDSKNSESNKRDGDRKELDLIVANTIRLCLSKNVLANVQEISTTKELWKKLEGLY</sequence>
<dbReference type="AlphaFoldDB" id="A0A834W7E1"/>